<proteinExistence type="predicted"/>
<protein>
    <submittedName>
        <fullName evidence="1">Uncharacterized protein</fullName>
    </submittedName>
</protein>
<gene>
    <name evidence="1" type="ORF">XELAEV_18015717mg</name>
</gene>
<dbReference type="AlphaFoldDB" id="A0A974HWF4"/>
<name>A0A974HWF4_XENLA</name>
<dbReference type="EMBL" id="CM004469">
    <property type="protein sequence ID" value="OCT92658.1"/>
    <property type="molecule type" value="Genomic_DNA"/>
</dbReference>
<evidence type="ECO:0000313" key="2">
    <source>
        <dbReference type="Proteomes" id="UP000694892"/>
    </source>
</evidence>
<reference evidence="2" key="1">
    <citation type="journal article" date="2016" name="Nature">
        <title>Genome evolution in the allotetraploid frog Xenopus laevis.</title>
        <authorList>
            <person name="Session A.M."/>
            <person name="Uno Y."/>
            <person name="Kwon T."/>
            <person name="Chapman J.A."/>
            <person name="Toyoda A."/>
            <person name="Takahashi S."/>
            <person name="Fukui A."/>
            <person name="Hikosaka A."/>
            <person name="Suzuki A."/>
            <person name="Kondo M."/>
            <person name="van Heeringen S.J."/>
            <person name="Quigley I."/>
            <person name="Heinz S."/>
            <person name="Ogino H."/>
            <person name="Ochi H."/>
            <person name="Hellsten U."/>
            <person name="Lyons J.B."/>
            <person name="Simakov O."/>
            <person name="Putnam N."/>
            <person name="Stites J."/>
            <person name="Kuroki Y."/>
            <person name="Tanaka T."/>
            <person name="Michiue T."/>
            <person name="Watanabe M."/>
            <person name="Bogdanovic O."/>
            <person name="Lister R."/>
            <person name="Georgiou G."/>
            <person name="Paranjpe S.S."/>
            <person name="van Kruijsbergen I."/>
            <person name="Shu S."/>
            <person name="Carlson J."/>
            <person name="Kinoshita T."/>
            <person name="Ohta Y."/>
            <person name="Mawaribuchi S."/>
            <person name="Jenkins J."/>
            <person name="Grimwood J."/>
            <person name="Schmutz J."/>
            <person name="Mitros T."/>
            <person name="Mozaffari S.V."/>
            <person name="Suzuki Y."/>
            <person name="Haramoto Y."/>
            <person name="Yamamoto T.S."/>
            <person name="Takagi C."/>
            <person name="Heald R."/>
            <person name="Miller K."/>
            <person name="Haudenschild C."/>
            <person name="Kitzman J."/>
            <person name="Nakayama T."/>
            <person name="Izutsu Y."/>
            <person name="Robert J."/>
            <person name="Fortriede J."/>
            <person name="Burns K."/>
            <person name="Lotay V."/>
            <person name="Karimi K."/>
            <person name="Yasuoka Y."/>
            <person name="Dichmann D.S."/>
            <person name="Flajnik M.F."/>
            <person name="Houston D.W."/>
            <person name="Shendure J."/>
            <person name="DuPasquier L."/>
            <person name="Vize P.D."/>
            <person name="Zorn A.M."/>
            <person name="Ito M."/>
            <person name="Marcotte E.M."/>
            <person name="Wallingford J.B."/>
            <person name="Ito Y."/>
            <person name="Asashima M."/>
            <person name="Ueno N."/>
            <person name="Matsuda Y."/>
            <person name="Veenstra G.J."/>
            <person name="Fujiyama A."/>
            <person name="Harland R.M."/>
            <person name="Taira M."/>
            <person name="Rokhsar D.S."/>
        </authorList>
    </citation>
    <scope>NUCLEOTIDE SEQUENCE [LARGE SCALE GENOMIC DNA]</scope>
    <source>
        <strain evidence="2">J</strain>
    </source>
</reference>
<accession>A0A974HWF4</accession>
<sequence>MQSQEKADASGGAESDLCGDRLNVASKCVTNLCSTLLNVYDRIAFHVIQGAHLLAVSSCSFSIQCAQQLHIYNFALKYSIIKVVNHIIVKHNIYGWVKSRHITL</sequence>
<evidence type="ECO:0000313" key="1">
    <source>
        <dbReference type="EMBL" id="OCT92658.1"/>
    </source>
</evidence>
<organism evidence="1 2">
    <name type="scientific">Xenopus laevis</name>
    <name type="common">African clawed frog</name>
    <dbReference type="NCBI Taxonomy" id="8355"/>
    <lineage>
        <taxon>Eukaryota</taxon>
        <taxon>Metazoa</taxon>
        <taxon>Chordata</taxon>
        <taxon>Craniata</taxon>
        <taxon>Vertebrata</taxon>
        <taxon>Euteleostomi</taxon>
        <taxon>Amphibia</taxon>
        <taxon>Batrachia</taxon>
        <taxon>Anura</taxon>
        <taxon>Pipoidea</taxon>
        <taxon>Pipidae</taxon>
        <taxon>Xenopodinae</taxon>
        <taxon>Xenopus</taxon>
        <taxon>Xenopus</taxon>
    </lineage>
</organism>
<dbReference type="Proteomes" id="UP000694892">
    <property type="component" value="Chromosome 2S"/>
</dbReference>